<dbReference type="AlphaFoldDB" id="A0A8J4YNF1"/>
<dbReference type="InterPro" id="IPR010314">
    <property type="entry name" value="E3_Ub_ligase_DUF913"/>
</dbReference>
<feature type="domain" description="DUF913" evidence="2">
    <location>
        <begin position="134"/>
        <end position="208"/>
    </location>
</feature>
<keyword evidence="4" id="KW-1185">Reference proteome</keyword>
<proteinExistence type="predicted"/>
<dbReference type="Pfam" id="PF06025">
    <property type="entry name" value="DUF913"/>
    <property type="match status" value="1"/>
</dbReference>
<name>A0A8J4YNF1_CHIOP</name>
<dbReference type="EMBL" id="JACEEZ010000448">
    <property type="protein sequence ID" value="KAG0730165.1"/>
    <property type="molecule type" value="Genomic_DNA"/>
</dbReference>
<organism evidence="3 4">
    <name type="scientific">Chionoecetes opilio</name>
    <name type="common">Atlantic snow crab</name>
    <name type="synonym">Cancer opilio</name>
    <dbReference type="NCBI Taxonomy" id="41210"/>
    <lineage>
        <taxon>Eukaryota</taxon>
        <taxon>Metazoa</taxon>
        <taxon>Ecdysozoa</taxon>
        <taxon>Arthropoda</taxon>
        <taxon>Crustacea</taxon>
        <taxon>Multicrustacea</taxon>
        <taxon>Malacostraca</taxon>
        <taxon>Eumalacostraca</taxon>
        <taxon>Eucarida</taxon>
        <taxon>Decapoda</taxon>
        <taxon>Pleocyemata</taxon>
        <taxon>Brachyura</taxon>
        <taxon>Eubrachyura</taxon>
        <taxon>Majoidea</taxon>
        <taxon>Majidae</taxon>
        <taxon>Chionoecetes</taxon>
    </lineage>
</organism>
<evidence type="ECO:0000259" key="2">
    <source>
        <dbReference type="Pfam" id="PF06025"/>
    </source>
</evidence>
<reference evidence="3" key="1">
    <citation type="submission" date="2020-07" db="EMBL/GenBank/DDBJ databases">
        <title>The High-quality genome of the commercially important snow crab, Chionoecetes opilio.</title>
        <authorList>
            <person name="Jeong J.-H."/>
            <person name="Ryu S."/>
        </authorList>
    </citation>
    <scope>NUCLEOTIDE SEQUENCE</scope>
    <source>
        <strain evidence="3">MADBK_172401_WGS</strain>
        <tissue evidence="3">Digestive gland</tissue>
    </source>
</reference>
<dbReference type="OrthoDB" id="8068875at2759"/>
<accession>A0A8J4YNF1</accession>
<evidence type="ECO:0000313" key="3">
    <source>
        <dbReference type="EMBL" id="KAG0730165.1"/>
    </source>
</evidence>
<dbReference type="Proteomes" id="UP000770661">
    <property type="component" value="Unassembled WGS sequence"/>
</dbReference>
<feature type="region of interest" description="Disordered" evidence="1">
    <location>
        <begin position="31"/>
        <end position="94"/>
    </location>
</feature>
<evidence type="ECO:0000313" key="4">
    <source>
        <dbReference type="Proteomes" id="UP000770661"/>
    </source>
</evidence>
<gene>
    <name evidence="3" type="primary">HUWE1_0</name>
    <name evidence="3" type="ORF">GWK47_000302</name>
</gene>
<protein>
    <submittedName>
        <fullName evidence="3">E3 ubiquitin-protein ligase HUWE1</fullName>
    </submittedName>
</protein>
<sequence length="209" mass="22613">MHITALVEYNNGRDLCLLLPRVLACPLHPSSPHDGTPPPPCPTPSRPPWPWHSSPASATRPATRPGAGRRCSAARRSRSSPSSTGRPPNPNALQHCYKNGLPVLQSGSRAVRGIDLITSSLDMQAGLPVPRRHECLHQAPGDYSEAKTGLSCPPQRAPLIKSVLNFLKEAIQEPGFSECMRHFMAGSLPASLKPLFISNAEYYGASLFR</sequence>
<feature type="compositionally biased region" description="Low complexity" evidence="1">
    <location>
        <begin position="51"/>
        <end position="71"/>
    </location>
</feature>
<evidence type="ECO:0000256" key="1">
    <source>
        <dbReference type="SAM" id="MobiDB-lite"/>
    </source>
</evidence>
<feature type="compositionally biased region" description="Pro residues" evidence="1">
    <location>
        <begin position="35"/>
        <end position="50"/>
    </location>
</feature>
<comment type="caution">
    <text evidence="3">The sequence shown here is derived from an EMBL/GenBank/DDBJ whole genome shotgun (WGS) entry which is preliminary data.</text>
</comment>